<sequence length="135" mass="15095">MGVPGRVGMDRSLAHEAMCNSDSSARVCAERLVGDNLDAGRGVALGRSCCKRCCCCWVVLPSLPTYGICTTTFMMIPDYSGLFCWRKKMQKREEKVVIWRRRVSIPVPLACKASALPFELHPHRCPRRVSDKCTT</sequence>
<accession>A0A8T0I1E3</accession>
<dbReference type="Proteomes" id="UP000822688">
    <property type="component" value="Chromosome 5"/>
</dbReference>
<comment type="caution">
    <text evidence="1">The sequence shown here is derived from an EMBL/GenBank/DDBJ whole genome shotgun (WGS) entry which is preliminary data.</text>
</comment>
<keyword evidence="2" id="KW-1185">Reference proteome</keyword>
<reference evidence="1" key="1">
    <citation type="submission" date="2020-06" db="EMBL/GenBank/DDBJ databases">
        <title>WGS assembly of Ceratodon purpureus strain R40.</title>
        <authorList>
            <person name="Carey S.B."/>
            <person name="Jenkins J."/>
            <person name="Shu S."/>
            <person name="Lovell J.T."/>
            <person name="Sreedasyam A."/>
            <person name="Maumus F."/>
            <person name="Tiley G.P."/>
            <person name="Fernandez-Pozo N."/>
            <person name="Barry K."/>
            <person name="Chen C."/>
            <person name="Wang M."/>
            <person name="Lipzen A."/>
            <person name="Daum C."/>
            <person name="Saski C.A."/>
            <person name="Payton A.C."/>
            <person name="Mcbreen J.C."/>
            <person name="Conrad R.E."/>
            <person name="Kollar L.M."/>
            <person name="Olsson S."/>
            <person name="Huttunen S."/>
            <person name="Landis J.B."/>
            <person name="Wickett N.J."/>
            <person name="Johnson M.G."/>
            <person name="Rensing S.A."/>
            <person name="Grimwood J."/>
            <person name="Schmutz J."/>
            <person name="Mcdaniel S.F."/>
        </authorList>
    </citation>
    <scope>NUCLEOTIDE SEQUENCE</scope>
    <source>
        <strain evidence="1">R40</strain>
    </source>
</reference>
<gene>
    <name evidence="1" type="ORF">KC19_5G111600</name>
</gene>
<dbReference type="AlphaFoldDB" id="A0A8T0I1E3"/>
<dbReference type="EMBL" id="CM026425">
    <property type="protein sequence ID" value="KAG0576837.1"/>
    <property type="molecule type" value="Genomic_DNA"/>
</dbReference>
<proteinExistence type="predicted"/>
<name>A0A8T0I1E3_CERPU</name>
<evidence type="ECO:0000313" key="1">
    <source>
        <dbReference type="EMBL" id="KAG0576837.1"/>
    </source>
</evidence>
<protein>
    <submittedName>
        <fullName evidence="1">Uncharacterized protein</fullName>
    </submittedName>
</protein>
<evidence type="ECO:0000313" key="2">
    <source>
        <dbReference type="Proteomes" id="UP000822688"/>
    </source>
</evidence>
<organism evidence="1 2">
    <name type="scientific">Ceratodon purpureus</name>
    <name type="common">Fire moss</name>
    <name type="synonym">Dicranum purpureum</name>
    <dbReference type="NCBI Taxonomy" id="3225"/>
    <lineage>
        <taxon>Eukaryota</taxon>
        <taxon>Viridiplantae</taxon>
        <taxon>Streptophyta</taxon>
        <taxon>Embryophyta</taxon>
        <taxon>Bryophyta</taxon>
        <taxon>Bryophytina</taxon>
        <taxon>Bryopsida</taxon>
        <taxon>Dicranidae</taxon>
        <taxon>Pseudoditrichales</taxon>
        <taxon>Ditrichaceae</taxon>
        <taxon>Ceratodon</taxon>
    </lineage>
</organism>